<evidence type="ECO:0008006" key="7">
    <source>
        <dbReference type="Google" id="ProtNLM"/>
    </source>
</evidence>
<gene>
    <name evidence="5" type="ORF">PLOB_00010816</name>
</gene>
<evidence type="ECO:0000256" key="3">
    <source>
        <dbReference type="ARBA" id="ARBA00023303"/>
    </source>
</evidence>
<reference evidence="5 6" key="1">
    <citation type="submission" date="2022-05" db="EMBL/GenBank/DDBJ databases">
        <authorList>
            <consortium name="Genoscope - CEA"/>
            <person name="William W."/>
        </authorList>
    </citation>
    <scope>NUCLEOTIDE SEQUENCE [LARGE SCALE GENOMIC DNA]</scope>
</reference>
<sequence length="407" mass="47614">LLKALAEKNAGEVWRLIAEGSKQETLKTPYSICETVKGKLKSQIRCNGPCGCGRSGRERGGEKYQLEREEEQQWINILSDPLYICLNWLWRNNPNGGSATSSNQQGTKREDVIEGALHDANLLEKIALYEHHYSRDEYTRRAEAYEKFAIDVVEGSTWGQLLEIMDDKGTGCLLMKKPGNFRHYNSLSNYKIAKAYGYLMFSDESPKCQRILDGIIYYQWPHWQDVGRVTKFAWSIVQLLMVAISGFVYIPLRLLRKSPCFDEGDGCWWNFREIYEHPFSKFINHSTWYMVFLVFVFLNSMQHSFATRLMGLEWIDYVISFFVLGFLVQEYLEAKRQGCYVYMSKWWNIVDTIIILTFLVSYAMWMISWRRFGKWNPREQVFVIADVLYASATVVAFFHLTHIFQVS</sequence>
<evidence type="ECO:0000256" key="1">
    <source>
        <dbReference type="ARBA" id="ARBA00022448"/>
    </source>
</evidence>
<keyword evidence="6" id="KW-1185">Reference proteome</keyword>
<protein>
    <recommendedName>
        <fullName evidence="7">Ion transport domain-containing protein</fullName>
    </recommendedName>
</protein>
<keyword evidence="1" id="KW-0813">Transport</keyword>
<dbReference type="Proteomes" id="UP001159405">
    <property type="component" value="Unassembled WGS sequence"/>
</dbReference>
<evidence type="ECO:0000256" key="4">
    <source>
        <dbReference type="SAM" id="Phobius"/>
    </source>
</evidence>
<keyword evidence="4" id="KW-0812">Transmembrane</keyword>
<feature type="transmembrane region" description="Helical" evidence="4">
    <location>
        <begin position="381"/>
        <end position="404"/>
    </location>
</feature>
<keyword evidence="4" id="KW-0472">Membrane</keyword>
<feature type="transmembrane region" description="Helical" evidence="4">
    <location>
        <begin position="346"/>
        <end position="369"/>
    </location>
</feature>
<dbReference type="PANTHER" id="PTHR10117">
    <property type="entry name" value="TRANSIENT RECEPTOR POTENTIAL CHANNEL"/>
    <property type="match status" value="1"/>
</dbReference>
<feature type="transmembrane region" description="Helical" evidence="4">
    <location>
        <begin position="282"/>
        <end position="302"/>
    </location>
</feature>
<comment type="caution">
    <text evidence="5">The sequence shown here is derived from an EMBL/GenBank/DDBJ whole genome shotgun (WGS) entry which is preliminary data.</text>
</comment>
<feature type="transmembrane region" description="Helical" evidence="4">
    <location>
        <begin position="232"/>
        <end position="252"/>
    </location>
</feature>
<accession>A0ABN8QZ99</accession>
<organism evidence="5 6">
    <name type="scientific">Porites lobata</name>
    <dbReference type="NCBI Taxonomy" id="104759"/>
    <lineage>
        <taxon>Eukaryota</taxon>
        <taxon>Metazoa</taxon>
        <taxon>Cnidaria</taxon>
        <taxon>Anthozoa</taxon>
        <taxon>Hexacorallia</taxon>
        <taxon>Scleractinia</taxon>
        <taxon>Fungiina</taxon>
        <taxon>Poritidae</taxon>
        <taxon>Porites</taxon>
    </lineage>
</organism>
<dbReference type="InterPro" id="IPR002153">
    <property type="entry name" value="TRPC_channel"/>
</dbReference>
<evidence type="ECO:0000256" key="2">
    <source>
        <dbReference type="ARBA" id="ARBA00023065"/>
    </source>
</evidence>
<evidence type="ECO:0000313" key="6">
    <source>
        <dbReference type="Proteomes" id="UP001159405"/>
    </source>
</evidence>
<name>A0ABN8QZ99_9CNID</name>
<dbReference type="EMBL" id="CALNXK010000156">
    <property type="protein sequence ID" value="CAH3170465.1"/>
    <property type="molecule type" value="Genomic_DNA"/>
</dbReference>
<keyword evidence="3" id="KW-0407">Ion channel</keyword>
<dbReference type="PANTHER" id="PTHR10117:SF54">
    <property type="entry name" value="TRANSIENT RECEPTOR POTENTIAL-GAMMA PROTEIN"/>
    <property type="match status" value="1"/>
</dbReference>
<proteinExistence type="predicted"/>
<feature type="non-terminal residue" evidence="5">
    <location>
        <position position="1"/>
    </location>
</feature>
<feature type="transmembrane region" description="Helical" evidence="4">
    <location>
        <begin position="314"/>
        <end position="334"/>
    </location>
</feature>
<keyword evidence="4" id="KW-1133">Transmembrane helix</keyword>
<keyword evidence="2" id="KW-0406">Ion transport</keyword>
<evidence type="ECO:0000313" key="5">
    <source>
        <dbReference type="EMBL" id="CAH3170465.1"/>
    </source>
</evidence>